<keyword evidence="2" id="KW-0812">Transmembrane</keyword>
<feature type="region of interest" description="Disordered" evidence="1">
    <location>
        <begin position="278"/>
        <end position="332"/>
    </location>
</feature>
<proteinExistence type="predicted"/>
<dbReference type="RefSeq" id="WP_211040682.1">
    <property type="nucleotide sequence ID" value="NZ_JAELVF020000001.1"/>
</dbReference>
<feature type="transmembrane region" description="Helical" evidence="2">
    <location>
        <begin position="177"/>
        <end position="201"/>
    </location>
</feature>
<feature type="transmembrane region" description="Helical" evidence="2">
    <location>
        <begin position="46"/>
        <end position="69"/>
    </location>
</feature>
<reference evidence="3" key="1">
    <citation type="submission" date="2021-06" db="EMBL/GenBank/DDBJ databases">
        <title>Sequencing of actinobacteria type strains.</title>
        <authorList>
            <person name="Nguyen G.-S."/>
            <person name="Wentzel A."/>
        </authorList>
    </citation>
    <scope>NUCLEOTIDE SEQUENCE</scope>
    <source>
        <strain evidence="3">P38-E01</strain>
    </source>
</reference>
<feature type="transmembrane region" description="Helical" evidence="2">
    <location>
        <begin position="138"/>
        <end position="157"/>
    </location>
</feature>
<dbReference type="AlphaFoldDB" id="A0A949JLE9"/>
<feature type="transmembrane region" description="Helical" evidence="2">
    <location>
        <begin position="89"/>
        <end position="110"/>
    </location>
</feature>
<dbReference type="EMBL" id="JAELVF020000001">
    <property type="protein sequence ID" value="MBU7597286.1"/>
    <property type="molecule type" value="Genomic_DNA"/>
</dbReference>
<comment type="caution">
    <text evidence="3">The sequence shown here is derived from an EMBL/GenBank/DDBJ whole genome shotgun (WGS) entry which is preliminary data.</text>
</comment>
<keyword evidence="2" id="KW-0472">Membrane</keyword>
<accession>A0A949JLE9</accession>
<protein>
    <submittedName>
        <fullName evidence="3">Uncharacterized protein</fullName>
    </submittedName>
</protein>
<sequence>MFVPTEEMAGADWRAINAATAVLAAVGITLAMAFSRPWGNKLPAWLVALPVWVGTGLLVPMLLLAPVLGPAAMSKDKEAGAPDFWIYEQILVMISLVGAGIGLPLALLGYARARWPEALGGPLDCGEPHGSSRALQAIIAKLLAVGCVLLGVVKIYWAAGGTLGIDPDRLDGRDVWWHLLTLSTGVWALAGAWGLVVLTTCRGSRRFLPPMGAAWISSGMLFAYSVYNLLTLTDMQQPAPEEPIVAATTRELGAVLGVLMGIVILMVLHDRRRAMSVDGPAPAPAPDGPAAVRVDADRAGADPHGTGTPTAGEFGPEAGSTRGSRPHDSSVG</sequence>
<keyword evidence="4" id="KW-1185">Reference proteome</keyword>
<evidence type="ECO:0000256" key="1">
    <source>
        <dbReference type="SAM" id="MobiDB-lite"/>
    </source>
</evidence>
<evidence type="ECO:0000256" key="2">
    <source>
        <dbReference type="SAM" id="Phobius"/>
    </source>
</evidence>
<keyword evidence="2" id="KW-1133">Transmembrane helix</keyword>
<evidence type="ECO:0000313" key="4">
    <source>
        <dbReference type="Proteomes" id="UP000694501"/>
    </source>
</evidence>
<feature type="transmembrane region" description="Helical" evidence="2">
    <location>
        <begin position="252"/>
        <end position="268"/>
    </location>
</feature>
<feature type="transmembrane region" description="Helical" evidence="2">
    <location>
        <begin position="213"/>
        <end position="232"/>
    </location>
</feature>
<organism evidence="3 4">
    <name type="scientific">Streptomyces tardus</name>
    <dbReference type="NCBI Taxonomy" id="2780544"/>
    <lineage>
        <taxon>Bacteria</taxon>
        <taxon>Bacillati</taxon>
        <taxon>Actinomycetota</taxon>
        <taxon>Actinomycetes</taxon>
        <taxon>Kitasatosporales</taxon>
        <taxon>Streptomycetaceae</taxon>
        <taxon>Streptomyces</taxon>
    </lineage>
</organism>
<gene>
    <name evidence="3" type="ORF">JGS22_006465</name>
</gene>
<name>A0A949JLE9_9ACTN</name>
<dbReference type="Proteomes" id="UP000694501">
    <property type="component" value="Unassembled WGS sequence"/>
</dbReference>
<feature type="transmembrane region" description="Helical" evidence="2">
    <location>
        <begin position="15"/>
        <end position="34"/>
    </location>
</feature>
<evidence type="ECO:0000313" key="3">
    <source>
        <dbReference type="EMBL" id="MBU7597286.1"/>
    </source>
</evidence>